<evidence type="ECO:0000313" key="10">
    <source>
        <dbReference type="Proteomes" id="UP001149821"/>
    </source>
</evidence>
<dbReference type="EMBL" id="JAJUBB010000011">
    <property type="protein sequence ID" value="MDD1782644.1"/>
    <property type="molecule type" value="Genomic_DNA"/>
</dbReference>
<keyword evidence="4" id="KW-0479">Metal-binding</keyword>
<dbReference type="SFLD" id="SFLDS00029">
    <property type="entry name" value="Radical_SAM"/>
    <property type="match status" value="1"/>
</dbReference>
<dbReference type="CDD" id="cd01335">
    <property type="entry name" value="Radical_SAM"/>
    <property type="match status" value="1"/>
</dbReference>
<sequence>MSDPMQRSKNNPQQLNVRSIESGSLHPLYHALAAHAAKLPEPRHCYTMAKPTGSVCNLDCRYCFYLEKEKLYPERQKNWRMDDETLSRYIEQQMDAQEGPEVVFSWQGGEPTLMGIPFYQKAFALQESYAAQLAKGGRHVSVVNTFQTNGIKIDDAWAQLFAEHQVLVGISIDGPRELHDCYRVKRNGEPTFDKVMAAIEVLKRHKVRFNTLTVVHNENANYAREVYEFLISTGSEFLQFIPLVERAATESGEGLNLVLPDEKDAAVTPWSVGAAQFGHFLTDIFDIWVTRDVGRVFVQLFDSTLASHLGYSATLCSHAPQCGSNFAIEANGDVYACDHYVYPEHKLGNVHEDTLRTIRNSVENRAFGLAKTAHLSDKCVKCAWRFACHGGCPKHRFVFDGESSFPLHYLCPSYAHFFSHTKEKMTQMAALIVRGKSPIFIMK</sequence>
<evidence type="ECO:0000256" key="3">
    <source>
        <dbReference type="ARBA" id="ARBA00022691"/>
    </source>
</evidence>
<evidence type="ECO:0000256" key="2">
    <source>
        <dbReference type="ARBA" id="ARBA00022485"/>
    </source>
</evidence>
<gene>
    <name evidence="9" type="ORF">LRP49_15835</name>
</gene>
<dbReference type="Pfam" id="PF04055">
    <property type="entry name" value="Radical_SAM"/>
    <property type="match status" value="1"/>
</dbReference>
<keyword evidence="2" id="KW-0004">4Fe-4S</keyword>
<dbReference type="Pfam" id="PF13186">
    <property type="entry name" value="SPASM"/>
    <property type="match status" value="1"/>
</dbReference>
<dbReference type="NCBIfam" id="TIGR04085">
    <property type="entry name" value="rSAM_more_4Fe4S"/>
    <property type="match status" value="1"/>
</dbReference>
<evidence type="ECO:0000256" key="1">
    <source>
        <dbReference type="ARBA" id="ARBA00001966"/>
    </source>
</evidence>
<organism evidence="9 10">
    <name type="scientific">Enterovibrio qingdaonensis</name>
    <dbReference type="NCBI Taxonomy" id="2899818"/>
    <lineage>
        <taxon>Bacteria</taxon>
        <taxon>Pseudomonadati</taxon>
        <taxon>Pseudomonadota</taxon>
        <taxon>Gammaproteobacteria</taxon>
        <taxon>Vibrionales</taxon>
        <taxon>Vibrionaceae</taxon>
        <taxon>Enterovibrio</taxon>
    </lineage>
</organism>
<dbReference type="InterPro" id="IPR058240">
    <property type="entry name" value="rSAM_sf"/>
</dbReference>
<evidence type="ECO:0000256" key="5">
    <source>
        <dbReference type="ARBA" id="ARBA00023004"/>
    </source>
</evidence>
<keyword evidence="3" id="KW-0949">S-adenosyl-L-methionine</keyword>
<dbReference type="PROSITE" id="PS51918">
    <property type="entry name" value="RADICAL_SAM"/>
    <property type="match status" value="1"/>
</dbReference>
<dbReference type="SFLD" id="SFLDG01384">
    <property type="entry name" value="thioether_bond_formation_requi"/>
    <property type="match status" value="1"/>
</dbReference>
<evidence type="ECO:0000256" key="7">
    <source>
        <dbReference type="ARBA" id="ARBA00023601"/>
    </source>
</evidence>
<protein>
    <submittedName>
        <fullName evidence="9">Anaerobic sulfatase maturase</fullName>
    </submittedName>
</protein>
<dbReference type="PANTHER" id="PTHR43273:SF3">
    <property type="entry name" value="ANAEROBIC SULFATASE-MATURATING ENZYME HOMOLOG ASLB-RELATED"/>
    <property type="match status" value="1"/>
</dbReference>
<evidence type="ECO:0000256" key="6">
    <source>
        <dbReference type="ARBA" id="ARBA00023014"/>
    </source>
</evidence>
<dbReference type="InterPro" id="IPR047207">
    <property type="entry name" value="SPASM_anSME"/>
</dbReference>
<keyword evidence="10" id="KW-1185">Reference proteome</keyword>
<reference evidence="9" key="1">
    <citation type="submission" date="2021-12" db="EMBL/GenBank/DDBJ databases">
        <title>Enterovibrio ZSDZ35 sp. nov. and Enterovibrio ZSDZ42 sp. nov., isolated from coastal seawater in Qingdao.</title>
        <authorList>
            <person name="Zhang P."/>
        </authorList>
    </citation>
    <scope>NUCLEOTIDE SEQUENCE</scope>
    <source>
        <strain evidence="9">ZSDZ35</strain>
    </source>
</reference>
<dbReference type="SFLD" id="SFLDG01067">
    <property type="entry name" value="SPASM/twitch_domain_containing"/>
    <property type="match status" value="1"/>
</dbReference>
<dbReference type="PANTHER" id="PTHR43273">
    <property type="entry name" value="ANAEROBIC SULFATASE-MATURATING ENZYME HOMOLOG ASLB-RELATED"/>
    <property type="match status" value="1"/>
</dbReference>
<accession>A0ABT5QP45</accession>
<dbReference type="InterPro" id="IPR034491">
    <property type="entry name" value="Anaerob_Ser_sulfatase-maturase"/>
</dbReference>
<dbReference type="SFLD" id="SFLDF00285">
    <property type="entry name" value="anaerobic_Ser-type_sulfatase-m"/>
    <property type="match status" value="1"/>
</dbReference>
<name>A0ABT5QP45_9GAMM</name>
<dbReference type="InterPro" id="IPR013785">
    <property type="entry name" value="Aldolase_TIM"/>
</dbReference>
<keyword evidence="6" id="KW-0411">Iron-sulfur</keyword>
<dbReference type="SUPFAM" id="SSF102114">
    <property type="entry name" value="Radical SAM enzymes"/>
    <property type="match status" value="1"/>
</dbReference>
<dbReference type="CDD" id="cd21120">
    <property type="entry name" value="SPASM_anSME"/>
    <property type="match status" value="1"/>
</dbReference>
<evidence type="ECO:0000313" key="9">
    <source>
        <dbReference type="EMBL" id="MDD1782644.1"/>
    </source>
</evidence>
<dbReference type="SFLD" id="SFLDG01072">
    <property type="entry name" value="dehydrogenase_like"/>
    <property type="match status" value="1"/>
</dbReference>
<dbReference type="RefSeq" id="WP_274143276.1">
    <property type="nucleotide sequence ID" value="NZ_JAJUBB010000011.1"/>
</dbReference>
<evidence type="ECO:0000256" key="4">
    <source>
        <dbReference type="ARBA" id="ARBA00022723"/>
    </source>
</evidence>
<dbReference type="Gene3D" id="3.20.20.70">
    <property type="entry name" value="Aldolase class I"/>
    <property type="match status" value="1"/>
</dbReference>
<dbReference type="SFLD" id="SFLDG01386">
    <property type="entry name" value="main_SPASM_domain-containing"/>
    <property type="match status" value="1"/>
</dbReference>
<dbReference type="Proteomes" id="UP001149821">
    <property type="component" value="Unassembled WGS sequence"/>
</dbReference>
<dbReference type="InterPro" id="IPR007197">
    <property type="entry name" value="rSAM"/>
</dbReference>
<feature type="domain" description="Radical SAM core" evidence="8">
    <location>
        <begin position="38"/>
        <end position="290"/>
    </location>
</feature>
<evidence type="ECO:0000259" key="8">
    <source>
        <dbReference type="PROSITE" id="PS51918"/>
    </source>
</evidence>
<dbReference type="InterPro" id="IPR023885">
    <property type="entry name" value="4Fe4S-binding_SPASM_dom"/>
</dbReference>
<proteinExistence type="inferred from homology"/>
<comment type="cofactor">
    <cofactor evidence="1">
        <name>[4Fe-4S] cluster</name>
        <dbReference type="ChEBI" id="CHEBI:49883"/>
    </cofactor>
</comment>
<keyword evidence="5" id="KW-0408">Iron</keyword>
<dbReference type="InterPro" id="IPR023867">
    <property type="entry name" value="Sulphatase_maturase_rSAM"/>
</dbReference>
<comment type="caution">
    <text evidence="9">The sequence shown here is derived from an EMBL/GenBank/DDBJ whole genome shotgun (WGS) entry which is preliminary data.</text>
</comment>
<dbReference type="NCBIfam" id="TIGR03942">
    <property type="entry name" value="sulfatase_rSAM"/>
    <property type="match status" value="1"/>
</dbReference>
<comment type="similarity">
    <text evidence="7">Belongs to the radical SAM superfamily. Anaerobic sulfatase-maturating enzyme family.</text>
</comment>